<name>A0ABQ3YBV3_9ACTN</name>
<dbReference type="RefSeq" id="WP_203771488.1">
    <property type="nucleotide sequence ID" value="NZ_BAAABO010000002.1"/>
</dbReference>
<organism evidence="2 3">
    <name type="scientific">Paractinoplanes deccanensis</name>
    <dbReference type="NCBI Taxonomy" id="113561"/>
    <lineage>
        <taxon>Bacteria</taxon>
        <taxon>Bacillati</taxon>
        <taxon>Actinomycetota</taxon>
        <taxon>Actinomycetes</taxon>
        <taxon>Micromonosporales</taxon>
        <taxon>Micromonosporaceae</taxon>
        <taxon>Paractinoplanes</taxon>
    </lineage>
</organism>
<dbReference type="InterPro" id="IPR018713">
    <property type="entry name" value="MPAB/Lcp_cat_dom"/>
</dbReference>
<accession>A0ABQ3YBV3</accession>
<dbReference type="Proteomes" id="UP000609879">
    <property type="component" value="Unassembled WGS sequence"/>
</dbReference>
<sequence>MNVGRFGDDAVIRRVASEGLLLAGGGRATLLQIAHPAVARGVFEHSTFAERPLDRLRATLTYVYAVLFGTEAEAATVSRAVHALHSRVTGPGYRANDPDLQVWVNATLYDTAILIYERAFGPLRPAEAADCYEQYGVLATAIGCPPGAWPASRTAFRRYYDDTLARLRVGDEARQIATALLRPRDLPVALRPAMPVLRFVTVGLLPAAIRAGYGYTWTAGHQRRLDRAAALTAAVYPRLPSRLRVLPRDLYLHDLRRRLGRRRHPLAANG</sequence>
<comment type="caution">
    <text evidence="2">The sequence shown here is derived from an EMBL/GenBank/DDBJ whole genome shotgun (WGS) entry which is preliminary data.</text>
</comment>
<proteinExistence type="predicted"/>
<dbReference type="PANTHER" id="PTHR36151:SF3">
    <property type="entry name" value="ER-BOUND OXYGENASE MPAB_MPAB'_RUBBER OXYGENASE CATALYTIC DOMAIN-CONTAINING PROTEIN"/>
    <property type="match status" value="1"/>
</dbReference>
<evidence type="ECO:0000313" key="3">
    <source>
        <dbReference type="Proteomes" id="UP000609879"/>
    </source>
</evidence>
<gene>
    <name evidence="2" type="ORF">Ade02nite_61230</name>
</gene>
<protein>
    <recommendedName>
        <fullName evidence="1">ER-bound oxygenase mpaB/mpaB'/Rubber oxygenase catalytic domain-containing protein</fullName>
    </recommendedName>
</protein>
<evidence type="ECO:0000313" key="2">
    <source>
        <dbReference type="EMBL" id="GID77482.1"/>
    </source>
</evidence>
<feature type="domain" description="ER-bound oxygenase mpaB/mpaB'/Rubber oxygenase catalytic" evidence="1">
    <location>
        <begin position="13"/>
        <end position="233"/>
    </location>
</feature>
<dbReference type="Pfam" id="PF09995">
    <property type="entry name" value="MPAB_Lcp_cat"/>
    <property type="match status" value="1"/>
</dbReference>
<reference evidence="2 3" key="1">
    <citation type="submission" date="2021-01" db="EMBL/GenBank/DDBJ databases">
        <title>Whole genome shotgun sequence of Actinoplanes deccanensis NBRC 13994.</title>
        <authorList>
            <person name="Komaki H."/>
            <person name="Tamura T."/>
        </authorList>
    </citation>
    <scope>NUCLEOTIDE SEQUENCE [LARGE SCALE GENOMIC DNA]</scope>
    <source>
        <strain evidence="2 3">NBRC 13994</strain>
    </source>
</reference>
<keyword evidence="3" id="KW-1185">Reference proteome</keyword>
<dbReference type="PANTHER" id="PTHR36151">
    <property type="entry name" value="BLR2777 PROTEIN"/>
    <property type="match status" value="1"/>
</dbReference>
<evidence type="ECO:0000259" key="1">
    <source>
        <dbReference type="Pfam" id="PF09995"/>
    </source>
</evidence>
<dbReference type="EMBL" id="BOMI01000121">
    <property type="protein sequence ID" value="GID77482.1"/>
    <property type="molecule type" value="Genomic_DNA"/>
</dbReference>